<keyword evidence="4" id="KW-0645">Protease</keyword>
<evidence type="ECO:0000256" key="2">
    <source>
        <dbReference type="ARBA" id="ARBA00009941"/>
    </source>
</evidence>
<reference evidence="12" key="1">
    <citation type="submission" date="2022-11" db="UniProtKB">
        <authorList>
            <consortium name="WormBaseParasite"/>
        </authorList>
    </citation>
    <scope>IDENTIFICATION</scope>
</reference>
<dbReference type="InterPro" id="IPR048501">
    <property type="entry name" value="Legum_prodom"/>
</dbReference>
<evidence type="ECO:0000256" key="8">
    <source>
        <dbReference type="PIRSR" id="PIRSR019663-1"/>
    </source>
</evidence>
<feature type="signal peptide" evidence="9">
    <location>
        <begin position="1"/>
        <end position="19"/>
    </location>
</feature>
<dbReference type="InterPro" id="IPR043577">
    <property type="entry name" value="AE"/>
</dbReference>
<dbReference type="FunFam" id="3.40.50.1460:FF:000006">
    <property type="entry name" value="Legumain"/>
    <property type="match status" value="1"/>
</dbReference>
<evidence type="ECO:0000256" key="9">
    <source>
        <dbReference type="SAM" id="SignalP"/>
    </source>
</evidence>
<evidence type="ECO:0000256" key="4">
    <source>
        <dbReference type="ARBA" id="ARBA00022670"/>
    </source>
</evidence>
<comment type="similarity">
    <text evidence="2">Belongs to the peptidase C13 family.</text>
</comment>
<dbReference type="WBParaSite" id="ACRNAN_scaffold3684.g18638.t1">
    <property type="protein sequence ID" value="ACRNAN_scaffold3684.g18638.t1"/>
    <property type="gene ID" value="ACRNAN_scaffold3684.g18638"/>
</dbReference>
<evidence type="ECO:0000313" key="11">
    <source>
        <dbReference type="Proteomes" id="UP000887540"/>
    </source>
</evidence>
<feature type="chain" id="PRO_5037619298" description="legumain" evidence="9">
    <location>
        <begin position="20"/>
        <end position="460"/>
    </location>
</feature>
<dbReference type="InterPro" id="IPR046427">
    <property type="entry name" value="Legumain_prodom_sf"/>
</dbReference>
<dbReference type="GO" id="GO:0051603">
    <property type="term" value="P:proteolysis involved in protein catabolic process"/>
    <property type="evidence" value="ECO:0007669"/>
    <property type="project" value="InterPro"/>
</dbReference>
<dbReference type="Proteomes" id="UP000887540">
    <property type="component" value="Unplaced"/>
</dbReference>
<dbReference type="Pfam" id="PF20985">
    <property type="entry name" value="Legum_prodom"/>
    <property type="match status" value="1"/>
</dbReference>
<proteinExistence type="inferred from homology"/>
<dbReference type="PANTHER" id="PTHR12000:SF42">
    <property type="entry name" value="LEGUMAIN"/>
    <property type="match status" value="1"/>
</dbReference>
<dbReference type="Gene3D" id="3.40.50.1460">
    <property type="match status" value="1"/>
</dbReference>
<keyword evidence="5 9" id="KW-0732">Signal</keyword>
<dbReference type="InterPro" id="IPR001096">
    <property type="entry name" value="Peptidase_C13"/>
</dbReference>
<evidence type="ECO:0000256" key="6">
    <source>
        <dbReference type="ARBA" id="ARBA00022801"/>
    </source>
</evidence>
<evidence type="ECO:0000256" key="5">
    <source>
        <dbReference type="ARBA" id="ARBA00022729"/>
    </source>
</evidence>
<dbReference type="PANTHER" id="PTHR12000">
    <property type="entry name" value="HEMOGLOBINASE FAMILY MEMBER"/>
    <property type="match status" value="1"/>
</dbReference>
<protein>
    <recommendedName>
        <fullName evidence="3">legumain</fullName>
        <ecNumber evidence="3">3.4.22.34</ecNumber>
    </recommendedName>
</protein>
<feature type="active site" evidence="8">
    <location>
        <position position="168"/>
    </location>
</feature>
<dbReference type="GO" id="GO:0005773">
    <property type="term" value="C:vacuole"/>
    <property type="evidence" value="ECO:0007669"/>
    <property type="project" value="GOC"/>
</dbReference>
<dbReference type="GO" id="GO:0006624">
    <property type="term" value="P:vacuolar protein processing"/>
    <property type="evidence" value="ECO:0007669"/>
    <property type="project" value="TreeGrafter"/>
</dbReference>
<dbReference type="PIRSF" id="PIRSF019663">
    <property type="entry name" value="Legumain"/>
    <property type="match status" value="1"/>
</dbReference>
<organism evidence="11 12">
    <name type="scientific">Acrobeloides nanus</name>
    <dbReference type="NCBI Taxonomy" id="290746"/>
    <lineage>
        <taxon>Eukaryota</taxon>
        <taxon>Metazoa</taxon>
        <taxon>Ecdysozoa</taxon>
        <taxon>Nematoda</taxon>
        <taxon>Chromadorea</taxon>
        <taxon>Rhabditida</taxon>
        <taxon>Tylenchina</taxon>
        <taxon>Cephalobomorpha</taxon>
        <taxon>Cephaloboidea</taxon>
        <taxon>Cephalobidae</taxon>
        <taxon>Acrobeloides</taxon>
    </lineage>
</organism>
<dbReference type="Gene3D" id="1.10.132.130">
    <property type="match status" value="1"/>
</dbReference>
<sequence length="460" mass="52738">MKLLFIFLALSLYLLEVECYRRRAYTRLGLVEDDDDYGESSSENDDAGQIWALLVAGSNGWYNYRHQADVAHAYHTLKQHGVKEDNIITMMYDDIANNQQNPYPGQLFNSPNGKDVYKGVKVDYKGADVNPENFLAILQGDESGVSGGNGKVLKSNEKDKIFVFFSDHGATGLIAFPSSMLTVKQLNDVLLSMHNKKKYKEFTFYLEACESGSMFENVLPKNINIYAITAANSHESSWGCYCENPQGLPCLGDLFSVNWIQDSDQEDLSSETLEDQFEIVKRLTNKSHVMHYGDLNIATEHVAEFQGHVKANKLRNVVGKKIPPNSVWPVRDIPILMLKKQLEQENDEAIQKELSLQIRKIEKKRQYLEKFMKHFVKQLIHDRNIRHNLLNRHPRKLTKLDCHNEVTHVFNQACFDFNKNPYALKYVYVLANLCEYGLEPQTIKDTMIEECADIDIVGIH</sequence>
<evidence type="ECO:0000256" key="1">
    <source>
        <dbReference type="ARBA" id="ARBA00000810"/>
    </source>
</evidence>
<accession>A0A914DS16</accession>
<keyword evidence="7" id="KW-0788">Thiol protease</keyword>
<evidence type="ECO:0000259" key="10">
    <source>
        <dbReference type="Pfam" id="PF20985"/>
    </source>
</evidence>
<dbReference type="PIRSF" id="PIRSF500139">
    <property type="entry name" value="AE"/>
    <property type="match status" value="1"/>
</dbReference>
<evidence type="ECO:0000256" key="7">
    <source>
        <dbReference type="ARBA" id="ARBA00022807"/>
    </source>
</evidence>
<dbReference type="AlphaFoldDB" id="A0A914DS16"/>
<evidence type="ECO:0000313" key="12">
    <source>
        <dbReference type="WBParaSite" id="ACRNAN_scaffold3684.g18638.t1"/>
    </source>
</evidence>
<keyword evidence="11" id="KW-1185">Reference proteome</keyword>
<feature type="domain" description="Legumain prodomain" evidence="10">
    <location>
        <begin position="357"/>
        <end position="451"/>
    </location>
</feature>
<name>A0A914DS16_9BILA</name>
<feature type="active site" description="Nucleophile" evidence="8">
    <location>
        <position position="209"/>
    </location>
</feature>
<dbReference type="EC" id="3.4.22.34" evidence="3"/>
<dbReference type="GO" id="GO:0004197">
    <property type="term" value="F:cysteine-type endopeptidase activity"/>
    <property type="evidence" value="ECO:0007669"/>
    <property type="project" value="UniProtKB-EC"/>
</dbReference>
<comment type="catalytic activity">
    <reaction evidence="1">
        <text>Hydrolysis of proteins and small molecule substrates at -Asn-|-Xaa- bonds.</text>
        <dbReference type="EC" id="3.4.22.34"/>
    </reaction>
</comment>
<dbReference type="CDD" id="cd21115">
    <property type="entry name" value="legumain_C"/>
    <property type="match status" value="1"/>
</dbReference>
<keyword evidence="6" id="KW-0378">Hydrolase</keyword>
<dbReference type="PRINTS" id="PR00776">
    <property type="entry name" value="HEMOGLOBNASE"/>
</dbReference>
<evidence type="ECO:0000256" key="3">
    <source>
        <dbReference type="ARBA" id="ARBA00012628"/>
    </source>
</evidence>
<dbReference type="Pfam" id="PF01650">
    <property type="entry name" value="Peptidase_C13"/>
    <property type="match status" value="1"/>
</dbReference>